<organism evidence="2 3">
    <name type="scientific">Karstenula rhodostoma CBS 690.94</name>
    <dbReference type="NCBI Taxonomy" id="1392251"/>
    <lineage>
        <taxon>Eukaryota</taxon>
        <taxon>Fungi</taxon>
        <taxon>Dikarya</taxon>
        <taxon>Ascomycota</taxon>
        <taxon>Pezizomycotina</taxon>
        <taxon>Dothideomycetes</taxon>
        <taxon>Pleosporomycetidae</taxon>
        <taxon>Pleosporales</taxon>
        <taxon>Massarineae</taxon>
        <taxon>Didymosphaeriaceae</taxon>
        <taxon>Karstenula</taxon>
    </lineage>
</organism>
<name>A0A9P4PTG0_9PLEO</name>
<evidence type="ECO:0000313" key="2">
    <source>
        <dbReference type="EMBL" id="KAF2450106.1"/>
    </source>
</evidence>
<evidence type="ECO:0000313" key="3">
    <source>
        <dbReference type="Proteomes" id="UP000799764"/>
    </source>
</evidence>
<feature type="compositionally biased region" description="Polar residues" evidence="1">
    <location>
        <begin position="37"/>
        <end position="47"/>
    </location>
</feature>
<keyword evidence="3" id="KW-1185">Reference proteome</keyword>
<comment type="caution">
    <text evidence="2">The sequence shown here is derived from an EMBL/GenBank/DDBJ whole genome shotgun (WGS) entry which is preliminary data.</text>
</comment>
<feature type="region of interest" description="Disordered" evidence="1">
    <location>
        <begin position="1"/>
        <end position="62"/>
    </location>
</feature>
<dbReference type="Proteomes" id="UP000799764">
    <property type="component" value="Unassembled WGS sequence"/>
</dbReference>
<protein>
    <submittedName>
        <fullName evidence="2">Uncharacterized protein</fullName>
    </submittedName>
</protein>
<reference evidence="2" key="1">
    <citation type="journal article" date="2020" name="Stud. Mycol.">
        <title>101 Dothideomycetes genomes: a test case for predicting lifestyles and emergence of pathogens.</title>
        <authorList>
            <person name="Haridas S."/>
            <person name="Albert R."/>
            <person name="Binder M."/>
            <person name="Bloem J."/>
            <person name="Labutti K."/>
            <person name="Salamov A."/>
            <person name="Andreopoulos B."/>
            <person name="Baker S."/>
            <person name="Barry K."/>
            <person name="Bills G."/>
            <person name="Bluhm B."/>
            <person name="Cannon C."/>
            <person name="Castanera R."/>
            <person name="Culley D."/>
            <person name="Daum C."/>
            <person name="Ezra D."/>
            <person name="Gonzalez J."/>
            <person name="Henrissat B."/>
            <person name="Kuo A."/>
            <person name="Liang C."/>
            <person name="Lipzen A."/>
            <person name="Lutzoni F."/>
            <person name="Magnuson J."/>
            <person name="Mondo S."/>
            <person name="Nolan M."/>
            <person name="Ohm R."/>
            <person name="Pangilinan J."/>
            <person name="Park H.-J."/>
            <person name="Ramirez L."/>
            <person name="Alfaro M."/>
            <person name="Sun H."/>
            <person name="Tritt A."/>
            <person name="Yoshinaga Y."/>
            <person name="Zwiers L.-H."/>
            <person name="Turgeon B."/>
            <person name="Goodwin S."/>
            <person name="Spatafora J."/>
            <person name="Crous P."/>
            <person name="Grigoriev I."/>
        </authorList>
    </citation>
    <scope>NUCLEOTIDE SEQUENCE</scope>
    <source>
        <strain evidence="2">CBS 690.94</strain>
    </source>
</reference>
<gene>
    <name evidence="2" type="ORF">P171DRAFT_481148</name>
</gene>
<evidence type="ECO:0000256" key="1">
    <source>
        <dbReference type="SAM" id="MobiDB-lite"/>
    </source>
</evidence>
<sequence length="204" mass="22844">MAQWVQSLSEEELSSTTPAIHLPSSYLDPETNEYWDFSSSGSENFSDGEQGMAGNEDVSPLDLKPSCHRGPCVLNDLSLPLEPDPNLLPEHPHLPPNQMRRVPIVTFVTLSVRPSSSERSHQTRCKRDPDVSLRDEEWGFVNGTIEKRRADHQDTSLPHSTLDGGPGNDIPSDGHGHGHRHDHDQSLNRYSTLELLRLKRGFLL</sequence>
<dbReference type="AlphaFoldDB" id="A0A9P4PTG0"/>
<accession>A0A9P4PTG0</accession>
<feature type="compositionally biased region" description="Basic and acidic residues" evidence="1">
    <location>
        <begin position="172"/>
        <end position="186"/>
    </location>
</feature>
<feature type="region of interest" description="Disordered" evidence="1">
    <location>
        <begin position="147"/>
        <end position="186"/>
    </location>
</feature>
<proteinExistence type="predicted"/>
<dbReference type="EMBL" id="MU001494">
    <property type="protein sequence ID" value="KAF2450106.1"/>
    <property type="molecule type" value="Genomic_DNA"/>
</dbReference>